<dbReference type="Proteomes" id="UP000261640">
    <property type="component" value="Unplaced"/>
</dbReference>
<evidence type="ECO:0000259" key="4">
    <source>
        <dbReference type="PROSITE" id="PS50188"/>
    </source>
</evidence>
<dbReference type="Pfam" id="PF00622">
    <property type="entry name" value="SPRY"/>
    <property type="match status" value="1"/>
</dbReference>
<dbReference type="InterPro" id="IPR003879">
    <property type="entry name" value="Butyrophylin_SPRY"/>
</dbReference>
<dbReference type="InterPro" id="IPR003877">
    <property type="entry name" value="SPRY_dom"/>
</dbReference>
<accession>A0A3Q3LQF0</accession>
<dbReference type="PRINTS" id="PR01407">
    <property type="entry name" value="BUTYPHLNCDUF"/>
</dbReference>
<reference evidence="5" key="2">
    <citation type="submission" date="2025-09" db="UniProtKB">
        <authorList>
            <consortium name="Ensembl"/>
        </authorList>
    </citation>
    <scope>IDENTIFICATION</scope>
</reference>
<dbReference type="InterPro" id="IPR013320">
    <property type="entry name" value="ConA-like_dom_sf"/>
</dbReference>
<dbReference type="GO" id="GO:0008270">
    <property type="term" value="F:zinc ion binding"/>
    <property type="evidence" value="ECO:0007669"/>
    <property type="project" value="UniProtKB-KW"/>
</dbReference>
<dbReference type="Ensembl" id="ENSMAMT00000016884.2">
    <property type="protein sequence ID" value="ENSMAMP00000016438.2"/>
    <property type="gene ID" value="ENSMAMG00000011121.2"/>
</dbReference>
<sequence>MPAPTRIISDPGSSDQAKKVKAENTLSAMIPAYEPNIPEPKCRADLVKHWISLSLDPKTANKMLWITEEGNKVARMTDDVKCPVFDRPERYEYYPQVLCKEGIVGFRGYWEVEFSGWVVVGVAYEQSGRRNTDGPCGLGENEESWAVGWSGSSYHVWHKGRNMELKEIPQCSIIGVYLDHPAGILKFYAVEEVKEGAGEKEVILLQEFRGSFKEKMMPGFWVGTHSHCSMVKKEE</sequence>
<dbReference type="InterPro" id="IPR043136">
    <property type="entry name" value="B30.2/SPRY_sf"/>
</dbReference>
<organism evidence="5 6">
    <name type="scientific">Mastacembelus armatus</name>
    <name type="common">zig-zag eel</name>
    <dbReference type="NCBI Taxonomy" id="205130"/>
    <lineage>
        <taxon>Eukaryota</taxon>
        <taxon>Metazoa</taxon>
        <taxon>Chordata</taxon>
        <taxon>Craniata</taxon>
        <taxon>Vertebrata</taxon>
        <taxon>Euteleostomi</taxon>
        <taxon>Actinopterygii</taxon>
        <taxon>Neopterygii</taxon>
        <taxon>Teleostei</taxon>
        <taxon>Neoteleostei</taxon>
        <taxon>Acanthomorphata</taxon>
        <taxon>Anabantaria</taxon>
        <taxon>Synbranchiformes</taxon>
        <taxon>Mastacembelidae</taxon>
        <taxon>Mastacembelus</taxon>
    </lineage>
</organism>
<dbReference type="SUPFAM" id="SSF49899">
    <property type="entry name" value="Concanavalin A-like lectins/glucanases"/>
    <property type="match status" value="1"/>
</dbReference>
<dbReference type="SMART" id="SM00449">
    <property type="entry name" value="SPRY"/>
    <property type="match status" value="1"/>
</dbReference>
<protein>
    <submittedName>
        <fullName evidence="5">Stonustoxin subunit beta-like</fullName>
    </submittedName>
</protein>
<dbReference type="Pfam" id="PF13765">
    <property type="entry name" value="PRY"/>
    <property type="match status" value="1"/>
</dbReference>
<dbReference type="OrthoDB" id="8908842at2759"/>
<dbReference type="InParanoid" id="A0A3Q3LQF0"/>
<keyword evidence="3" id="KW-0862">Zinc</keyword>
<keyword evidence="2" id="KW-0863">Zinc-finger</keyword>
<dbReference type="InterPro" id="IPR051051">
    <property type="entry name" value="E3_ubiq-ligase_TRIM/RNF"/>
</dbReference>
<dbReference type="AlphaFoldDB" id="A0A3Q3LQF0"/>
<evidence type="ECO:0000313" key="6">
    <source>
        <dbReference type="Proteomes" id="UP000261640"/>
    </source>
</evidence>
<evidence type="ECO:0000256" key="1">
    <source>
        <dbReference type="ARBA" id="ARBA00022723"/>
    </source>
</evidence>
<dbReference type="GeneID" id="113135990"/>
<dbReference type="InterPro" id="IPR006574">
    <property type="entry name" value="PRY"/>
</dbReference>
<dbReference type="GO" id="GO:0005737">
    <property type="term" value="C:cytoplasm"/>
    <property type="evidence" value="ECO:0007669"/>
    <property type="project" value="UniProtKB-ARBA"/>
</dbReference>
<evidence type="ECO:0000313" key="5">
    <source>
        <dbReference type="Ensembl" id="ENSMAMP00000016438.2"/>
    </source>
</evidence>
<proteinExistence type="predicted"/>
<dbReference type="RefSeq" id="XP_026172190.1">
    <property type="nucleotide sequence ID" value="XM_026316405.1"/>
</dbReference>
<dbReference type="PANTHER" id="PTHR25465:SF80">
    <property type="entry name" value="TRIPARTITE MOTIF-CONTAINING PROTEIN 16-LIKE"/>
    <property type="match status" value="1"/>
</dbReference>
<keyword evidence="1" id="KW-0479">Metal-binding</keyword>
<dbReference type="InterPro" id="IPR001870">
    <property type="entry name" value="B30.2/SPRY"/>
</dbReference>
<reference evidence="5" key="1">
    <citation type="submission" date="2025-08" db="UniProtKB">
        <authorList>
            <consortium name="Ensembl"/>
        </authorList>
    </citation>
    <scope>IDENTIFICATION</scope>
</reference>
<dbReference type="PROSITE" id="PS50188">
    <property type="entry name" value="B302_SPRY"/>
    <property type="match status" value="1"/>
</dbReference>
<feature type="domain" description="B30.2/SPRY" evidence="4">
    <location>
        <begin position="33"/>
        <end position="235"/>
    </location>
</feature>
<dbReference type="PANTHER" id="PTHR25465">
    <property type="entry name" value="B-BOX DOMAIN CONTAINING"/>
    <property type="match status" value="1"/>
</dbReference>
<name>A0A3Q3LQF0_9TELE</name>
<evidence type="ECO:0000256" key="2">
    <source>
        <dbReference type="ARBA" id="ARBA00022771"/>
    </source>
</evidence>
<dbReference type="GeneTree" id="ENSGT00930000151196"/>
<dbReference type="Gene3D" id="2.60.120.920">
    <property type="match status" value="1"/>
</dbReference>
<evidence type="ECO:0000256" key="3">
    <source>
        <dbReference type="ARBA" id="ARBA00022833"/>
    </source>
</evidence>
<keyword evidence="6" id="KW-1185">Reference proteome</keyword>